<dbReference type="InterPro" id="IPR052022">
    <property type="entry name" value="26kDa_periplasmic_antigen"/>
</dbReference>
<gene>
    <name evidence="1" type="ORF">FHS75_003314</name>
</gene>
<organism evidence="1 2">
    <name type="scientific">Novosphingobium marinum</name>
    <dbReference type="NCBI Taxonomy" id="1514948"/>
    <lineage>
        <taxon>Bacteria</taxon>
        <taxon>Pseudomonadati</taxon>
        <taxon>Pseudomonadota</taxon>
        <taxon>Alphaproteobacteria</taxon>
        <taxon>Sphingomonadales</taxon>
        <taxon>Sphingomonadaceae</taxon>
        <taxon>Novosphingobium</taxon>
    </lineage>
</organism>
<dbReference type="PANTHER" id="PTHR34387:SF1">
    <property type="entry name" value="PERIPLASMIC IMMUNOGENIC PROTEIN"/>
    <property type="match status" value="1"/>
</dbReference>
<name>A0A7Y9Y1M2_9SPHN</name>
<comment type="caution">
    <text evidence="1">The sequence shown here is derived from an EMBL/GenBank/DDBJ whole genome shotgun (WGS) entry which is preliminary data.</text>
</comment>
<dbReference type="Proteomes" id="UP000522081">
    <property type="component" value="Unassembled WGS sequence"/>
</dbReference>
<reference evidence="1 2" key="1">
    <citation type="submission" date="2020-07" db="EMBL/GenBank/DDBJ databases">
        <title>Genomic Encyclopedia of Type Strains, Phase IV (KMG-IV): sequencing the most valuable type-strain genomes for metagenomic binning, comparative biology and taxonomic classification.</title>
        <authorList>
            <person name="Goeker M."/>
        </authorList>
    </citation>
    <scope>NUCLEOTIDE SEQUENCE [LARGE SCALE GENOMIC DNA]</scope>
    <source>
        <strain evidence="1 2">DSM 29043</strain>
    </source>
</reference>
<evidence type="ECO:0008006" key="3">
    <source>
        <dbReference type="Google" id="ProtNLM"/>
    </source>
</evidence>
<evidence type="ECO:0000313" key="1">
    <source>
        <dbReference type="EMBL" id="NYH96961.1"/>
    </source>
</evidence>
<dbReference type="PROSITE" id="PS51257">
    <property type="entry name" value="PROKAR_LIPOPROTEIN"/>
    <property type="match status" value="1"/>
</dbReference>
<dbReference type="RefSeq" id="WP_179408761.1">
    <property type="nucleotide sequence ID" value="NZ_BMGF01000011.1"/>
</dbReference>
<dbReference type="AlphaFoldDB" id="A0A7Y9Y1M2"/>
<dbReference type="InterPro" id="IPR007497">
    <property type="entry name" value="SIMPL/DUF541"/>
</dbReference>
<proteinExistence type="predicted"/>
<keyword evidence="2" id="KW-1185">Reference proteome</keyword>
<evidence type="ECO:0000313" key="2">
    <source>
        <dbReference type="Proteomes" id="UP000522081"/>
    </source>
</evidence>
<dbReference type="GO" id="GO:0006974">
    <property type="term" value="P:DNA damage response"/>
    <property type="evidence" value="ECO:0007669"/>
    <property type="project" value="TreeGrafter"/>
</dbReference>
<sequence>MRTLILSGAVPLLVGGCGNAAYDARGVDHEETLLSVSTTGEAESRPDEAQFQAGINTWARNAKAATAANHEQIEEIVAALKEQGIPEDDIQTRTVSVQRIDWGDRKGQFQASNVVNVTVRNVDRAGEAVTAVTDAGANLMSGPDLRMADPETTANLAYAQAFKAARARADAYAQAANMEISRVLTIRDAGGSQGSRYLPAAMPPPPPPPPARMAYPQAMVESVATMDASGSGRIMPGQTTSAVAIQVDFALRPK</sequence>
<protein>
    <recommendedName>
        <fullName evidence="3">DUF541 domain-containing protein</fullName>
    </recommendedName>
</protein>
<dbReference type="Gene3D" id="3.30.110.170">
    <property type="entry name" value="Protein of unknown function (DUF541), domain 1"/>
    <property type="match status" value="1"/>
</dbReference>
<dbReference type="EMBL" id="JACBZF010000009">
    <property type="protein sequence ID" value="NYH96961.1"/>
    <property type="molecule type" value="Genomic_DNA"/>
</dbReference>
<dbReference type="Pfam" id="PF04402">
    <property type="entry name" value="SIMPL"/>
    <property type="match status" value="1"/>
</dbReference>
<dbReference type="Gene3D" id="3.30.70.2970">
    <property type="entry name" value="Protein of unknown function (DUF541), domain 2"/>
    <property type="match status" value="1"/>
</dbReference>
<dbReference type="PANTHER" id="PTHR34387">
    <property type="entry name" value="SLR1258 PROTEIN"/>
    <property type="match status" value="1"/>
</dbReference>
<accession>A0A7Y9Y1M2</accession>